<dbReference type="Proteomes" id="UP001152747">
    <property type="component" value="Unassembled WGS sequence"/>
</dbReference>
<dbReference type="AlphaFoldDB" id="A0A9P1IJ49"/>
<feature type="compositionally biased region" description="Low complexity" evidence="1">
    <location>
        <begin position="538"/>
        <end position="559"/>
    </location>
</feature>
<protein>
    <recommendedName>
        <fullName evidence="3">Chondroitin proteoglycan 4 domain-containing protein</fullName>
    </recommendedName>
</protein>
<accession>A0A9P1IJ49</accession>
<evidence type="ECO:0000313" key="5">
    <source>
        <dbReference type="Proteomes" id="UP001152747"/>
    </source>
</evidence>
<organism evidence="4 5">
    <name type="scientific">Caenorhabditis angaria</name>
    <dbReference type="NCBI Taxonomy" id="860376"/>
    <lineage>
        <taxon>Eukaryota</taxon>
        <taxon>Metazoa</taxon>
        <taxon>Ecdysozoa</taxon>
        <taxon>Nematoda</taxon>
        <taxon>Chromadorea</taxon>
        <taxon>Rhabditida</taxon>
        <taxon>Rhabditina</taxon>
        <taxon>Rhabditomorpha</taxon>
        <taxon>Rhabditoidea</taxon>
        <taxon>Rhabditidae</taxon>
        <taxon>Peloderinae</taxon>
        <taxon>Caenorhabditis</taxon>
    </lineage>
</organism>
<feature type="region of interest" description="Disordered" evidence="1">
    <location>
        <begin position="420"/>
        <end position="443"/>
    </location>
</feature>
<evidence type="ECO:0000259" key="3">
    <source>
        <dbReference type="Pfam" id="PF15481"/>
    </source>
</evidence>
<dbReference type="OrthoDB" id="5854862at2759"/>
<proteinExistence type="predicted"/>
<gene>
    <name evidence="4" type="ORF">CAMP_LOCUS8678</name>
</gene>
<dbReference type="InterPro" id="IPR053123">
    <property type="entry name" value="CPG4-like"/>
</dbReference>
<evidence type="ECO:0000256" key="1">
    <source>
        <dbReference type="SAM" id="MobiDB-lite"/>
    </source>
</evidence>
<sequence length="693" mass="75816">MRFLLILIFSLLTSESLQLDDLETTNVFLRNLLPWWPQEENGLRAASENDTSLVIPLNHTVTTEVPPTLLDLQNSRTSPLDDLKTLPESQKSQINSDNFLINFDDMAECPKDCSTGLRDALSIILQDMSHTERYNKICGKYNEAISCMKEDARCVEEDRGMFEAMTSGLQYMCIEQELAFNATIKCIDDEASLVQSECDNQCQTKNLFMNWVMRSTMQNSIQKGVNDIVGAATGANPGGLAGWADALAQGGLLKQAGGEVPAQMNPQQGFDNFKQLTNDLCRIGDCMLDCIRSKFNTRCEGSAGTLLSEVFVRPIAASQNKLTMLRPVLGMFMPEHCSYVFSSSDLQKHRIDATMDSELKRMYAEKFEKEIKDRAAQDDLLSSIVPLDSNGVPIPGLNRNMKSPLDNSEKTLDQMIMELYSKNDKTSNETETETGNNDENENATDKLIEELMSFNETTIYDNGNSTFSEETGNTTEMLNAMEVTNNSTELGSILENSEDTEAEKSVRSDSGDNSEEGSGLGNVAISEASNSGNHRSSIESSGENSGLESSEEGSGTSYEAVAETDSRTSEGSGFESSGNYRTSIESSTSGEGSGYESYENLGASENTEIELSGDFSGEGSGIYSEENLRVSEGSGQSLGNSLELLGSKLSKLWGKFGRNSLEASGLESSGSENSGEEWISNAENEFEKLIEQL</sequence>
<dbReference type="PANTHER" id="PTHR37442">
    <property type="entry name" value="F18A1.7 PROTEIN-RELATED"/>
    <property type="match status" value="1"/>
</dbReference>
<feature type="chain" id="PRO_5040482407" description="Chondroitin proteoglycan 4 domain-containing protein" evidence="2">
    <location>
        <begin position="19"/>
        <end position="693"/>
    </location>
</feature>
<dbReference type="Pfam" id="PF15481">
    <property type="entry name" value="CPG4"/>
    <property type="match status" value="1"/>
</dbReference>
<evidence type="ECO:0000256" key="2">
    <source>
        <dbReference type="SAM" id="SignalP"/>
    </source>
</evidence>
<dbReference type="InterPro" id="IPR029153">
    <property type="entry name" value="CPG4"/>
</dbReference>
<dbReference type="EMBL" id="CANHGI010000003">
    <property type="protein sequence ID" value="CAI5446041.1"/>
    <property type="molecule type" value="Genomic_DNA"/>
</dbReference>
<evidence type="ECO:0000313" key="4">
    <source>
        <dbReference type="EMBL" id="CAI5446041.1"/>
    </source>
</evidence>
<feature type="signal peptide" evidence="2">
    <location>
        <begin position="1"/>
        <end position="18"/>
    </location>
</feature>
<name>A0A9P1IJ49_9PELO</name>
<comment type="caution">
    <text evidence="4">The sequence shown here is derived from an EMBL/GenBank/DDBJ whole genome shotgun (WGS) entry which is preliminary data.</text>
</comment>
<dbReference type="PANTHER" id="PTHR37442:SF2">
    <property type="entry name" value="CHONDROITIN PROTEOGLYCAN 4"/>
    <property type="match status" value="1"/>
</dbReference>
<reference evidence="4" key="1">
    <citation type="submission" date="2022-11" db="EMBL/GenBank/DDBJ databases">
        <authorList>
            <person name="Kikuchi T."/>
        </authorList>
    </citation>
    <scope>NUCLEOTIDE SEQUENCE</scope>
    <source>
        <strain evidence="4">PS1010</strain>
    </source>
</reference>
<feature type="region of interest" description="Disordered" evidence="1">
    <location>
        <begin position="491"/>
        <end position="636"/>
    </location>
</feature>
<feature type="compositionally biased region" description="Polar residues" evidence="1">
    <location>
        <begin position="569"/>
        <end position="581"/>
    </location>
</feature>
<keyword evidence="2" id="KW-0732">Signal</keyword>
<feature type="compositionally biased region" description="Acidic residues" evidence="1">
    <location>
        <begin position="430"/>
        <end position="442"/>
    </location>
</feature>
<feature type="domain" description="Chondroitin proteoglycan 4" evidence="3">
    <location>
        <begin position="108"/>
        <end position="203"/>
    </location>
</feature>
<keyword evidence="5" id="KW-1185">Reference proteome</keyword>
<feature type="compositionally biased region" description="Low complexity" evidence="1">
    <location>
        <begin position="582"/>
        <end position="599"/>
    </location>
</feature>